<keyword evidence="1" id="KW-1133">Transmembrane helix</keyword>
<sequence length="320" mass="35035">MRVAAGTRQMVTGYLILAIVTFIIYSVVWRGDCRLACYPEVFEDGGVGGRSGITGLRRRRSHPHDDCVCESCPCGIVAEIVKSCRPITQTYNSSVDAATQHYQNFANVLQTAGNHLATLMQCSTSSGRQVQVMMYLTTTSTIFDSSENFTLIAKPEFESKDELPTTSVSQASRFSEELVATFSGIATKISKSLDPDIAVVPISQNNLKAASASARVLFSVEKPSTSPKTFLKSIDEIPKIERKVQKQKSKKKITKEDEPACKSVATETIQRSVEPEQKPVPITDSLTSMMNCSKCVAEGKTCIGGCPNAKRKQQRMNINK</sequence>
<evidence type="ECO:0000313" key="2">
    <source>
        <dbReference type="EMBL" id="KAF9408624.1"/>
    </source>
</evidence>
<name>A0A835L0A3_SPOEX</name>
<dbReference type="EMBL" id="JACKWZ010000372">
    <property type="protein sequence ID" value="KAF9408624.1"/>
    <property type="molecule type" value="Genomic_DNA"/>
</dbReference>
<evidence type="ECO:0000313" key="3">
    <source>
        <dbReference type="Proteomes" id="UP000648187"/>
    </source>
</evidence>
<keyword evidence="3" id="KW-1185">Reference proteome</keyword>
<proteinExistence type="predicted"/>
<keyword evidence="1" id="KW-0472">Membrane</keyword>
<evidence type="ECO:0000256" key="1">
    <source>
        <dbReference type="SAM" id="Phobius"/>
    </source>
</evidence>
<accession>A0A835L0A3</accession>
<reference evidence="2" key="1">
    <citation type="submission" date="2020-08" db="EMBL/GenBank/DDBJ databases">
        <title>Spodoptera exigua strain:BAW_Kor-Di-RS1 Genome sequencing and assembly.</title>
        <authorList>
            <person name="Kim J."/>
            <person name="Nam H.Y."/>
            <person name="Kwon M."/>
            <person name="Choi J.H."/>
            <person name="Cho S.R."/>
            <person name="Kim G.-H."/>
        </authorList>
    </citation>
    <scope>NUCLEOTIDE SEQUENCE</scope>
    <source>
        <strain evidence="2">BAW_Kor-Di-RS1</strain>
        <tissue evidence="2">Whole-body</tissue>
    </source>
</reference>
<keyword evidence="1" id="KW-0812">Transmembrane</keyword>
<gene>
    <name evidence="2" type="ORF">HW555_011761</name>
</gene>
<dbReference type="AlphaFoldDB" id="A0A835L0A3"/>
<protein>
    <submittedName>
        <fullName evidence="2">Uncharacterized protein</fullName>
    </submittedName>
</protein>
<dbReference type="Proteomes" id="UP000648187">
    <property type="component" value="Unassembled WGS sequence"/>
</dbReference>
<comment type="caution">
    <text evidence="2">The sequence shown here is derived from an EMBL/GenBank/DDBJ whole genome shotgun (WGS) entry which is preliminary data.</text>
</comment>
<feature type="transmembrane region" description="Helical" evidence="1">
    <location>
        <begin position="12"/>
        <end position="29"/>
    </location>
</feature>
<organism evidence="2 3">
    <name type="scientific">Spodoptera exigua</name>
    <name type="common">Beet armyworm</name>
    <name type="synonym">Noctua fulgens</name>
    <dbReference type="NCBI Taxonomy" id="7107"/>
    <lineage>
        <taxon>Eukaryota</taxon>
        <taxon>Metazoa</taxon>
        <taxon>Ecdysozoa</taxon>
        <taxon>Arthropoda</taxon>
        <taxon>Hexapoda</taxon>
        <taxon>Insecta</taxon>
        <taxon>Pterygota</taxon>
        <taxon>Neoptera</taxon>
        <taxon>Endopterygota</taxon>
        <taxon>Lepidoptera</taxon>
        <taxon>Glossata</taxon>
        <taxon>Ditrysia</taxon>
        <taxon>Noctuoidea</taxon>
        <taxon>Noctuidae</taxon>
        <taxon>Amphipyrinae</taxon>
        <taxon>Spodoptera</taxon>
    </lineage>
</organism>